<dbReference type="PANTHER" id="PTHR10773:SF19">
    <property type="match status" value="1"/>
</dbReference>
<name>A0AAV4EX47_9GAST</name>
<dbReference type="Proteomes" id="UP000762676">
    <property type="component" value="Unassembled WGS sequence"/>
</dbReference>
<dbReference type="GO" id="GO:0000428">
    <property type="term" value="C:DNA-directed RNA polymerase complex"/>
    <property type="evidence" value="ECO:0007669"/>
    <property type="project" value="UniProtKB-KW"/>
</dbReference>
<keyword evidence="1" id="KW-0240">DNA-directed RNA polymerase</keyword>
<dbReference type="PANTHER" id="PTHR10773">
    <property type="entry name" value="DNA-DIRECTED RNA POLYMERASES I, II, AND III SUBUNIT RPABC2"/>
    <property type="match status" value="1"/>
</dbReference>
<dbReference type="EMBL" id="BMAT01000399">
    <property type="protein sequence ID" value="GFR65663.1"/>
    <property type="molecule type" value="Genomic_DNA"/>
</dbReference>
<evidence type="ECO:0000313" key="2">
    <source>
        <dbReference type="Proteomes" id="UP000762676"/>
    </source>
</evidence>
<gene>
    <name evidence="1" type="ORF">ElyMa_000208000</name>
</gene>
<keyword evidence="2" id="KW-1185">Reference proteome</keyword>
<keyword evidence="1" id="KW-0804">Transcription</keyword>
<proteinExistence type="predicted"/>
<evidence type="ECO:0000313" key="1">
    <source>
        <dbReference type="EMBL" id="GFR65663.1"/>
    </source>
</evidence>
<protein>
    <submittedName>
        <fullName evidence="1">DNA-directed RNA polymerase 3, chloroplastic</fullName>
    </submittedName>
</protein>
<dbReference type="AlphaFoldDB" id="A0AAV4EX47"/>
<comment type="caution">
    <text evidence="1">The sequence shown here is derived from an EMBL/GenBank/DDBJ whole genome shotgun (WGS) entry which is preliminary data.</text>
</comment>
<reference evidence="1 2" key="1">
    <citation type="journal article" date="2021" name="Elife">
        <title>Chloroplast acquisition without the gene transfer in kleptoplastic sea slugs, Plakobranchus ocellatus.</title>
        <authorList>
            <person name="Maeda T."/>
            <person name="Takahashi S."/>
            <person name="Yoshida T."/>
            <person name="Shimamura S."/>
            <person name="Takaki Y."/>
            <person name="Nagai Y."/>
            <person name="Toyoda A."/>
            <person name="Suzuki Y."/>
            <person name="Arimoto A."/>
            <person name="Ishii H."/>
            <person name="Satoh N."/>
            <person name="Nishiyama T."/>
            <person name="Hasebe M."/>
            <person name="Maruyama T."/>
            <person name="Minagawa J."/>
            <person name="Obokata J."/>
            <person name="Shigenobu S."/>
        </authorList>
    </citation>
    <scope>NUCLEOTIDE SEQUENCE [LARGE SCALE GENOMIC DNA]</scope>
</reference>
<organism evidence="1 2">
    <name type="scientific">Elysia marginata</name>
    <dbReference type="NCBI Taxonomy" id="1093978"/>
    <lineage>
        <taxon>Eukaryota</taxon>
        <taxon>Metazoa</taxon>
        <taxon>Spiralia</taxon>
        <taxon>Lophotrochozoa</taxon>
        <taxon>Mollusca</taxon>
        <taxon>Gastropoda</taxon>
        <taxon>Heterobranchia</taxon>
        <taxon>Euthyneura</taxon>
        <taxon>Panpulmonata</taxon>
        <taxon>Sacoglossa</taxon>
        <taxon>Placobranchoidea</taxon>
        <taxon>Plakobranchidae</taxon>
        <taxon>Elysia</taxon>
    </lineage>
</organism>
<accession>A0AAV4EX47</accession>
<sequence>MDVEGAKIPVCKTFFLDTLGYSDQFVFTAISKEDEGGHCAPDMRGRHAKQTTGMKEEKERVRAHIALFPTVESHYCRKDSKRRYLGATMYRLYREQSLQEKALTIYSSTRYCEIFRT</sequence>